<name>A0A2W5UQU1_9BACT</name>
<evidence type="ECO:0000313" key="2">
    <source>
        <dbReference type="Proteomes" id="UP000249061"/>
    </source>
</evidence>
<accession>A0A2W5UQU1</accession>
<gene>
    <name evidence="1" type="ORF">DI536_17635</name>
</gene>
<dbReference type="Proteomes" id="UP000249061">
    <property type="component" value="Unassembled WGS sequence"/>
</dbReference>
<protein>
    <submittedName>
        <fullName evidence="1">Permease</fullName>
    </submittedName>
</protein>
<dbReference type="AlphaFoldDB" id="A0A2W5UQU1"/>
<dbReference type="InterPro" id="IPR029058">
    <property type="entry name" value="AB_hydrolase_fold"/>
</dbReference>
<dbReference type="PANTHER" id="PTHR37946:SF1">
    <property type="entry name" value="SLL1969 PROTEIN"/>
    <property type="match status" value="1"/>
</dbReference>
<dbReference type="EMBL" id="QFQP01000014">
    <property type="protein sequence ID" value="PZR11448.1"/>
    <property type="molecule type" value="Genomic_DNA"/>
</dbReference>
<dbReference type="Gene3D" id="3.40.50.1820">
    <property type="entry name" value="alpha/beta hydrolase"/>
    <property type="match status" value="1"/>
</dbReference>
<dbReference type="PANTHER" id="PTHR37946">
    <property type="entry name" value="SLL1969 PROTEIN"/>
    <property type="match status" value="1"/>
</dbReference>
<proteinExistence type="predicted"/>
<dbReference type="Pfam" id="PF02089">
    <property type="entry name" value="Palm_thioest"/>
    <property type="match status" value="1"/>
</dbReference>
<evidence type="ECO:0000313" key="1">
    <source>
        <dbReference type="EMBL" id="PZR11448.1"/>
    </source>
</evidence>
<dbReference type="SUPFAM" id="SSF53474">
    <property type="entry name" value="alpha/beta-Hydrolases"/>
    <property type="match status" value="1"/>
</dbReference>
<sequence>MSLLDLRLRQLKRYARYIKGYFEFDRATNQVVRRTDFTNCPRPVLLLYGFMSTRQSFEILEHRLRRDQFCVWSINLGGWMDLFNTNAIDQLADKVRQKVDRLYERFPQMGPLSIVGHSKGGLIGAYYVKRLGGHQRVKNLITLGTPFNGSSSAYFGIAAYGAISRSIWQLTPVSPFIRELKAGAFPSAVKLTSIWSRADRVNGYPTCVLDDAEAYSNLRNIDVPDVVHRELLTNRTVYQHVRRELFEGYGMPVPEEPRSKRLTRLTV</sequence>
<organism evidence="1 2">
    <name type="scientific">Archangium gephyra</name>
    <dbReference type="NCBI Taxonomy" id="48"/>
    <lineage>
        <taxon>Bacteria</taxon>
        <taxon>Pseudomonadati</taxon>
        <taxon>Myxococcota</taxon>
        <taxon>Myxococcia</taxon>
        <taxon>Myxococcales</taxon>
        <taxon>Cystobacterineae</taxon>
        <taxon>Archangiaceae</taxon>
        <taxon>Archangium</taxon>
    </lineage>
</organism>
<comment type="caution">
    <text evidence="1">The sequence shown here is derived from an EMBL/GenBank/DDBJ whole genome shotgun (WGS) entry which is preliminary data.</text>
</comment>
<reference evidence="1 2" key="1">
    <citation type="submission" date="2017-08" db="EMBL/GenBank/DDBJ databases">
        <title>Infants hospitalized years apart are colonized by the same room-sourced microbial strains.</title>
        <authorList>
            <person name="Brooks B."/>
            <person name="Olm M.R."/>
            <person name="Firek B.A."/>
            <person name="Baker R."/>
            <person name="Thomas B.C."/>
            <person name="Morowitz M.J."/>
            <person name="Banfield J.F."/>
        </authorList>
    </citation>
    <scope>NUCLEOTIDE SEQUENCE [LARGE SCALE GENOMIC DNA]</scope>
    <source>
        <strain evidence="1">S2_003_000_R2_14</strain>
    </source>
</reference>